<reference evidence="3" key="1">
    <citation type="submission" date="2021-03" db="EMBL/GenBank/DDBJ databases">
        <title>Chromosome level genome of the anhydrobiotic midge Polypedilum vanderplanki.</title>
        <authorList>
            <person name="Yoshida Y."/>
            <person name="Kikawada T."/>
            <person name="Gusev O."/>
        </authorList>
    </citation>
    <scope>NUCLEOTIDE SEQUENCE</scope>
    <source>
        <strain evidence="3">NIAS01</strain>
        <tissue evidence="3">Whole body or cell culture</tissue>
    </source>
</reference>
<keyword evidence="1" id="KW-1133">Transmembrane helix</keyword>
<dbReference type="OrthoDB" id="5917722at2759"/>
<organism evidence="3 4">
    <name type="scientific">Polypedilum vanderplanki</name>
    <name type="common">Sleeping chironomid midge</name>
    <dbReference type="NCBI Taxonomy" id="319348"/>
    <lineage>
        <taxon>Eukaryota</taxon>
        <taxon>Metazoa</taxon>
        <taxon>Ecdysozoa</taxon>
        <taxon>Arthropoda</taxon>
        <taxon>Hexapoda</taxon>
        <taxon>Insecta</taxon>
        <taxon>Pterygota</taxon>
        <taxon>Neoptera</taxon>
        <taxon>Endopterygota</taxon>
        <taxon>Diptera</taxon>
        <taxon>Nematocera</taxon>
        <taxon>Chironomoidea</taxon>
        <taxon>Chironomidae</taxon>
        <taxon>Chironominae</taxon>
        <taxon>Polypedilum</taxon>
        <taxon>Polypedilum</taxon>
    </lineage>
</organism>
<name>A0A9J6CBC3_POLVA</name>
<accession>A0A9J6CBC3</accession>
<keyword evidence="1" id="KW-0472">Membrane</keyword>
<keyword evidence="4" id="KW-1185">Reference proteome</keyword>
<dbReference type="EMBL" id="JADBJN010000002">
    <property type="protein sequence ID" value="KAG5679362.1"/>
    <property type="molecule type" value="Genomic_DNA"/>
</dbReference>
<sequence>MWKVSFLLLVLTIHFVVTQDLQQKATISTEIKNNSTQQHTEDKNNVIKSEINHIEKEDENKPKSVNNHESTISNIQKNDNEFPVKMPTGDLNEPMNFKYYWMLLVGSSLAIIGLIVFRSFRLRKTRAEIKYGRANDSEEVQPFSKASKWEEESSENEDEIFDINFLKNTRLQTHNDV</sequence>
<comment type="caution">
    <text evidence="3">The sequence shown here is derived from an EMBL/GenBank/DDBJ whole genome shotgun (WGS) entry which is preliminary data.</text>
</comment>
<keyword evidence="1" id="KW-0812">Transmembrane</keyword>
<proteinExistence type="predicted"/>
<feature type="transmembrane region" description="Helical" evidence="1">
    <location>
        <begin position="99"/>
        <end position="117"/>
    </location>
</feature>
<protein>
    <submittedName>
        <fullName evidence="3">Uncharacterized protein</fullName>
    </submittedName>
</protein>
<keyword evidence="2" id="KW-0732">Signal</keyword>
<evidence type="ECO:0000313" key="4">
    <source>
        <dbReference type="Proteomes" id="UP001107558"/>
    </source>
</evidence>
<dbReference type="AlphaFoldDB" id="A0A9J6CBC3"/>
<evidence type="ECO:0000313" key="3">
    <source>
        <dbReference type="EMBL" id="KAG5679362.1"/>
    </source>
</evidence>
<feature type="signal peptide" evidence="2">
    <location>
        <begin position="1"/>
        <end position="18"/>
    </location>
</feature>
<dbReference type="Proteomes" id="UP001107558">
    <property type="component" value="Chromosome 2"/>
</dbReference>
<evidence type="ECO:0000256" key="1">
    <source>
        <dbReference type="SAM" id="Phobius"/>
    </source>
</evidence>
<feature type="chain" id="PRO_5039950378" evidence="2">
    <location>
        <begin position="19"/>
        <end position="177"/>
    </location>
</feature>
<evidence type="ECO:0000256" key="2">
    <source>
        <dbReference type="SAM" id="SignalP"/>
    </source>
</evidence>
<gene>
    <name evidence="3" type="ORF">PVAND_008932</name>
</gene>